<dbReference type="Proteomes" id="UP001500843">
    <property type="component" value="Unassembled WGS sequence"/>
</dbReference>
<proteinExistence type="predicted"/>
<name>A0ABP8XGM9_9MICO</name>
<keyword evidence="3" id="KW-1185">Reference proteome</keyword>
<feature type="region of interest" description="Disordered" evidence="1">
    <location>
        <begin position="295"/>
        <end position="339"/>
    </location>
</feature>
<evidence type="ECO:0000256" key="1">
    <source>
        <dbReference type="SAM" id="MobiDB-lite"/>
    </source>
</evidence>
<dbReference type="EMBL" id="BAABHM010000013">
    <property type="protein sequence ID" value="GAA4707777.1"/>
    <property type="molecule type" value="Genomic_DNA"/>
</dbReference>
<dbReference type="InterPro" id="IPR029063">
    <property type="entry name" value="SAM-dependent_MTases_sf"/>
</dbReference>
<reference evidence="3" key="1">
    <citation type="journal article" date="2019" name="Int. J. Syst. Evol. Microbiol.">
        <title>The Global Catalogue of Microorganisms (GCM) 10K type strain sequencing project: providing services to taxonomists for standard genome sequencing and annotation.</title>
        <authorList>
            <consortium name="The Broad Institute Genomics Platform"/>
            <consortium name="The Broad Institute Genome Sequencing Center for Infectious Disease"/>
            <person name="Wu L."/>
            <person name="Ma J."/>
        </authorList>
    </citation>
    <scope>NUCLEOTIDE SEQUENCE [LARGE SCALE GENOMIC DNA]</scope>
    <source>
        <strain evidence="3">JCM 17975</strain>
    </source>
</reference>
<gene>
    <name evidence="2" type="ORF">GCM10023198_32850</name>
</gene>
<evidence type="ECO:0000313" key="3">
    <source>
        <dbReference type="Proteomes" id="UP001500843"/>
    </source>
</evidence>
<protein>
    <submittedName>
        <fullName evidence="2">Uncharacterized protein</fullName>
    </submittedName>
</protein>
<dbReference type="RefSeq" id="WP_253873207.1">
    <property type="nucleotide sequence ID" value="NZ_BAABHM010000013.1"/>
</dbReference>
<sequence length="339" mass="36703">MPTEEVLNVLDAAAIHRHDRYASRTAHTILAEKIWGALRDLGVARGRMLVTGPYAATLAGVPAPAPRAPGARTDARYRELTAAIPPVWWPHQALRLAELTMYDPAQHDVVIANVPLAGLHPRSVHGTRRIGQVHRDLLAQALARTFPGGVLVAITARQILDHPATTTRRFLFTQKAQLLGAVRLPGTVLHHHGPDEASPVDVLVLRRPLPHETPEPADCLRVDPVDLPGGTAHVNEWYAVHHPDHVIGQPRAVTDPDRDGTQYTVDHGEVPWDSALETALAQITRDARDRGLTAVSASWNPPDSRLAPQADWSARATTRSTFPGRPDGTAPCPGSAPGM</sequence>
<evidence type="ECO:0000313" key="2">
    <source>
        <dbReference type="EMBL" id="GAA4707777.1"/>
    </source>
</evidence>
<comment type="caution">
    <text evidence="2">The sequence shown here is derived from an EMBL/GenBank/DDBJ whole genome shotgun (WGS) entry which is preliminary data.</text>
</comment>
<dbReference type="SUPFAM" id="SSF53335">
    <property type="entry name" value="S-adenosyl-L-methionine-dependent methyltransferases"/>
    <property type="match status" value="1"/>
</dbReference>
<accession>A0ABP8XGM9</accession>
<organism evidence="2 3">
    <name type="scientific">Promicromonospora umidemergens</name>
    <dbReference type="NCBI Taxonomy" id="629679"/>
    <lineage>
        <taxon>Bacteria</taxon>
        <taxon>Bacillati</taxon>
        <taxon>Actinomycetota</taxon>
        <taxon>Actinomycetes</taxon>
        <taxon>Micrococcales</taxon>
        <taxon>Promicromonosporaceae</taxon>
        <taxon>Promicromonospora</taxon>
    </lineage>
</organism>